<dbReference type="Pfam" id="PF05485">
    <property type="entry name" value="THAP"/>
    <property type="match status" value="1"/>
</dbReference>
<dbReference type="InterPro" id="IPR006612">
    <property type="entry name" value="THAP_Znf"/>
</dbReference>
<evidence type="ECO:0000256" key="2">
    <source>
        <dbReference type="ARBA" id="ARBA00022771"/>
    </source>
</evidence>
<dbReference type="SMART" id="SM00692">
    <property type="entry name" value="DM3"/>
    <property type="match status" value="1"/>
</dbReference>
<evidence type="ECO:0000259" key="8">
    <source>
        <dbReference type="PROSITE" id="PS50950"/>
    </source>
</evidence>
<accession>A0A8D0CBA4</accession>
<evidence type="ECO:0000256" key="7">
    <source>
        <dbReference type="SAM" id="MobiDB-lite"/>
    </source>
</evidence>
<dbReference type="SUPFAM" id="SSF57716">
    <property type="entry name" value="Glucocorticoid receptor-like (DNA-binding domain)"/>
    <property type="match status" value="1"/>
</dbReference>
<keyword evidence="1" id="KW-0479">Metal-binding</keyword>
<reference evidence="9" key="2">
    <citation type="submission" date="2025-09" db="UniProtKB">
        <authorList>
            <consortium name="Ensembl"/>
        </authorList>
    </citation>
    <scope>IDENTIFICATION</scope>
</reference>
<dbReference type="GO" id="GO:0008270">
    <property type="term" value="F:zinc ion binding"/>
    <property type="evidence" value="ECO:0007669"/>
    <property type="project" value="UniProtKB-KW"/>
</dbReference>
<evidence type="ECO:0000256" key="3">
    <source>
        <dbReference type="ARBA" id="ARBA00022833"/>
    </source>
</evidence>
<dbReference type="GO" id="GO:0003677">
    <property type="term" value="F:DNA binding"/>
    <property type="evidence" value="ECO:0007669"/>
    <property type="project" value="UniProtKB-UniRule"/>
</dbReference>
<dbReference type="Proteomes" id="UP000694421">
    <property type="component" value="Unplaced"/>
</dbReference>
<dbReference type="PROSITE" id="PS50950">
    <property type="entry name" value="ZF_THAP"/>
    <property type="match status" value="1"/>
</dbReference>
<dbReference type="InterPro" id="IPR052224">
    <property type="entry name" value="THAP_domain_protein"/>
</dbReference>
<dbReference type="AlphaFoldDB" id="A0A8D0CBA4"/>
<feature type="coiled-coil region" evidence="6">
    <location>
        <begin position="459"/>
        <end position="486"/>
    </location>
</feature>
<evidence type="ECO:0000313" key="9">
    <source>
        <dbReference type="Ensembl" id="ENSSMRP00000019703.1"/>
    </source>
</evidence>
<evidence type="ECO:0000313" key="10">
    <source>
        <dbReference type="Proteomes" id="UP000694421"/>
    </source>
</evidence>
<evidence type="ECO:0000256" key="4">
    <source>
        <dbReference type="ARBA" id="ARBA00023125"/>
    </source>
</evidence>
<sequence>MRKRKSRALASPRLGAGRGAGLRPRCLDHVRTATRTNEAGRDAKATMTKYCRAPNCSNSAGQPRPDKQRLSFYKFPLHNPERLQQWLVQMNQEKWVPTKHQHLCSEHFAPSCFEYRWGVRYLKPDAVPTIFQTSDGSLKRESPSRPTAEVPAKKLILECQGSGNTAGPQEPGTLETLAIAIDPGVSAAPIFVETQAAPADLGFDAVPGPLVGAVNLVPLVQIVEPLKAVTLTVASPVEAIPGHPLPGPAEQQGVDLVASVPPAALEAVPVSSLGLSEPFCAEVAVPCEIVGAAEQAPLQALVAEQEVAVEQGALIIENVSIEPFLEADPSATTAAAVLSSLQEPSTEVVAYFETIPTAPITAAASSGVTPPETVLSSALNVPIVSTVPIVSNQASPETSLTEDAKLEELSVADPLEEQLEEHRYHKNEGTASELVEVVVGLQKKVKGLQQRHRRHCAKLEAMEGVVEQLRKENLVSEEKLKLLEMACLQSGAILPESGSTVAIICQDSEPALLYAVPQLSEEGNTTFIRLEEQ</sequence>
<dbReference type="Ensembl" id="ENSSMRT00000023117.1">
    <property type="protein sequence ID" value="ENSSMRP00000019703.1"/>
    <property type="gene ID" value="ENSSMRG00000015370.1"/>
</dbReference>
<proteinExistence type="predicted"/>
<evidence type="ECO:0000256" key="6">
    <source>
        <dbReference type="SAM" id="Coils"/>
    </source>
</evidence>
<protein>
    <recommendedName>
        <fullName evidence="8">THAP-type domain-containing protein</fullName>
    </recommendedName>
</protein>
<name>A0A8D0CBA4_SALMN</name>
<feature type="region of interest" description="Disordered" evidence="7">
    <location>
        <begin position="1"/>
        <end position="22"/>
    </location>
</feature>
<feature type="domain" description="THAP-type" evidence="8">
    <location>
        <begin position="47"/>
        <end position="131"/>
    </location>
</feature>
<keyword evidence="6" id="KW-0175">Coiled coil</keyword>
<reference evidence="9" key="1">
    <citation type="submission" date="2025-08" db="UniProtKB">
        <authorList>
            <consortium name="Ensembl"/>
        </authorList>
    </citation>
    <scope>IDENTIFICATION</scope>
</reference>
<keyword evidence="2 5" id="KW-0863">Zinc-finger</keyword>
<keyword evidence="10" id="KW-1185">Reference proteome</keyword>
<dbReference type="PANTHER" id="PTHR46927">
    <property type="entry name" value="AGAP005574-PA"/>
    <property type="match status" value="1"/>
</dbReference>
<dbReference type="GeneTree" id="ENSGT00940000163335"/>
<keyword evidence="3" id="KW-0862">Zinc</keyword>
<dbReference type="OMA" id="KYCRAPR"/>
<evidence type="ECO:0000256" key="5">
    <source>
        <dbReference type="PROSITE-ProRule" id="PRU00309"/>
    </source>
</evidence>
<dbReference type="SMART" id="SM00980">
    <property type="entry name" value="THAP"/>
    <property type="match status" value="1"/>
</dbReference>
<keyword evidence="4 5" id="KW-0238">DNA-binding</keyword>
<dbReference type="PANTHER" id="PTHR46927:SF2">
    <property type="entry name" value="THAP DOMAIN-CONTAINING PROTEIN 8"/>
    <property type="match status" value="1"/>
</dbReference>
<evidence type="ECO:0000256" key="1">
    <source>
        <dbReference type="ARBA" id="ARBA00022723"/>
    </source>
</evidence>
<organism evidence="9 10">
    <name type="scientific">Salvator merianae</name>
    <name type="common">Argentine black and white tegu</name>
    <name type="synonym">Tupinambis merianae</name>
    <dbReference type="NCBI Taxonomy" id="96440"/>
    <lineage>
        <taxon>Eukaryota</taxon>
        <taxon>Metazoa</taxon>
        <taxon>Chordata</taxon>
        <taxon>Craniata</taxon>
        <taxon>Vertebrata</taxon>
        <taxon>Euteleostomi</taxon>
        <taxon>Lepidosauria</taxon>
        <taxon>Squamata</taxon>
        <taxon>Bifurcata</taxon>
        <taxon>Unidentata</taxon>
        <taxon>Episquamata</taxon>
        <taxon>Laterata</taxon>
        <taxon>Teiioidea</taxon>
        <taxon>Teiidae</taxon>
        <taxon>Salvator</taxon>
    </lineage>
</organism>